<accession>A0A5Q2RJF2</accession>
<evidence type="ECO:0000313" key="9">
    <source>
        <dbReference type="Proteomes" id="UP000334019"/>
    </source>
</evidence>
<evidence type="ECO:0000256" key="5">
    <source>
        <dbReference type="ARBA" id="ARBA00023136"/>
    </source>
</evidence>
<evidence type="ECO:0000256" key="2">
    <source>
        <dbReference type="ARBA" id="ARBA00022448"/>
    </source>
</evidence>
<feature type="transmembrane region" description="Helical" evidence="6">
    <location>
        <begin position="134"/>
        <end position="163"/>
    </location>
</feature>
<keyword evidence="5 6" id="KW-0472">Membrane</keyword>
<sequence>MRDELVSWSWISERWDQVWEATLNHLQLTVVAVGIGLLIAIALSAVALAWRPAYAPITWVTGFLYTIPSLALFSFLVPILGLGFVTAQVALVSYTLLILVRNIVAGVDGVPAAVKEAADGMGYTPLRRFVAVDLRLATPTIVAGIRIAAVTVVGLVTITALIGEGGYGVFILDGLRRRFSTPIVLGTVLSVLLAVAIDIALVLVERALTPWARRGVRH</sequence>
<evidence type="ECO:0000256" key="1">
    <source>
        <dbReference type="ARBA" id="ARBA00004141"/>
    </source>
</evidence>
<name>A0A5Q2RJF2_9ACTN</name>
<dbReference type="AlphaFoldDB" id="A0A5Q2RJF2"/>
<keyword evidence="2 6" id="KW-0813">Transport</keyword>
<keyword evidence="9" id="KW-1185">Reference proteome</keyword>
<feature type="transmembrane region" description="Helical" evidence="6">
    <location>
        <begin position="183"/>
        <end position="204"/>
    </location>
</feature>
<feature type="transmembrane region" description="Helical" evidence="6">
    <location>
        <begin position="62"/>
        <end position="85"/>
    </location>
</feature>
<dbReference type="PROSITE" id="PS50928">
    <property type="entry name" value="ABC_TM1"/>
    <property type="match status" value="1"/>
</dbReference>
<dbReference type="EMBL" id="CP045851">
    <property type="protein sequence ID" value="QGG96909.1"/>
    <property type="molecule type" value="Genomic_DNA"/>
</dbReference>
<dbReference type="Gene3D" id="1.10.3720.10">
    <property type="entry name" value="MetI-like"/>
    <property type="match status" value="1"/>
</dbReference>
<keyword evidence="3 6" id="KW-0812">Transmembrane</keyword>
<evidence type="ECO:0000256" key="6">
    <source>
        <dbReference type="RuleBase" id="RU363032"/>
    </source>
</evidence>
<dbReference type="PANTHER" id="PTHR30177:SF4">
    <property type="entry name" value="OSMOPROTECTANT IMPORT PERMEASE PROTEIN OSMW"/>
    <property type="match status" value="1"/>
</dbReference>
<evidence type="ECO:0000256" key="4">
    <source>
        <dbReference type="ARBA" id="ARBA00022989"/>
    </source>
</evidence>
<dbReference type="SUPFAM" id="SSF161098">
    <property type="entry name" value="MetI-like"/>
    <property type="match status" value="1"/>
</dbReference>
<comment type="subcellular location">
    <subcellularLocation>
        <location evidence="6">Cell membrane</location>
        <topology evidence="6">Multi-pass membrane protein</topology>
    </subcellularLocation>
    <subcellularLocation>
        <location evidence="1">Membrane</location>
        <topology evidence="1">Multi-pass membrane protein</topology>
    </subcellularLocation>
</comment>
<protein>
    <submittedName>
        <fullName evidence="8">ABC transporter permease subunit</fullName>
    </submittedName>
</protein>
<evidence type="ECO:0000313" key="8">
    <source>
        <dbReference type="EMBL" id="QGG96909.1"/>
    </source>
</evidence>
<organism evidence="8 9">
    <name type="scientific">Actinomarinicola tropica</name>
    <dbReference type="NCBI Taxonomy" id="2789776"/>
    <lineage>
        <taxon>Bacteria</taxon>
        <taxon>Bacillati</taxon>
        <taxon>Actinomycetota</taxon>
        <taxon>Acidimicrobiia</taxon>
        <taxon>Acidimicrobiales</taxon>
        <taxon>Iamiaceae</taxon>
        <taxon>Actinomarinicola</taxon>
    </lineage>
</organism>
<comment type="similarity">
    <text evidence="6">Belongs to the binding-protein-dependent transport system permease family.</text>
</comment>
<dbReference type="Proteomes" id="UP000334019">
    <property type="component" value="Chromosome"/>
</dbReference>
<proteinExistence type="inferred from homology"/>
<dbReference type="GO" id="GO:0055085">
    <property type="term" value="P:transmembrane transport"/>
    <property type="evidence" value="ECO:0007669"/>
    <property type="project" value="InterPro"/>
</dbReference>
<feature type="transmembrane region" description="Helical" evidence="6">
    <location>
        <begin position="91"/>
        <end position="114"/>
    </location>
</feature>
<gene>
    <name evidence="8" type="ORF">GH723_00510</name>
</gene>
<dbReference type="GO" id="GO:0005886">
    <property type="term" value="C:plasma membrane"/>
    <property type="evidence" value="ECO:0007669"/>
    <property type="project" value="UniProtKB-SubCell"/>
</dbReference>
<dbReference type="KEGG" id="atq:GH723_00510"/>
<evidence type="ECO:0000256" key="3">
    <source>
        <dbReference type="ARBA" id="ARBA00022692"/>
    </source>
</evidence>
<dbReference type="InterPro" id="IPR035906">
    <property type="entry name" value="MetI-like_sf"/>
</dbReference>
<dbReference type="CDD" id="cd06261">
    <property type="entry name" value="TM_PBP2"/>
    <property type="match status" value="1"/>
</dbReference>
<feature type="domain" description="ABC transmembrane type-1" evidence="7">
    <location>
        <begin position="22"/>
        <end position="201"/>
    </location>
</feature>
<dbReference type="InterPro" id="IPR000515">
    <property type="entry name" value="MetI-like"/>
</dbReference>
<dbReference type="PANTHER" id="PTHR30177">
    <property type="entry name" value="GLYCINE BETAINE/L-PROLINE TRANSPORT SYSTEM PERMEASE PROTEIN PROW"/>
    <property type="match status" value="1"/>
</dbReference>
<keyword evidence="4 6" id="KW-1133">Transmembrane helix</keyword>
<reference evidence="8 9" key="1">
    <citation type="submission" date="2019-11" db="EMBL/GenBank/DDBJ databases">
        <authorList>
            <person name="He Y."/>
        </authorList>
    </citation>
    <scope>NUCLEOTIDE SEQUENCE [LARGE SCALE GENOMIC DNA]</scope>
    <source>
        <strain evidence="8 9">SCSIO 58843</strain>
    </source>
</reference>
<dbReference type="GO" id="GO:0031460">
    <property type="term" value="P:glycine betaine transport"/>
    <property type="evidence" value="ECO:0007669"/>
    <property type="project" value="TreeGrafter"/>
</dbReference>
<dbReference type="InterPro" id="IPR051204">
    <property type="entry name" value="ABC_transp_perm/SBD"/>
</dbReference>
<feature type="transmembrane region" description="Helical" evidence="6">
    <location>
        <begin position="28"/>
        <end position="50"/>
    </location>
</feature>
<evidence type="ECO:0000259" key="7">
    <source>
        <dbReference type="PROSITE" id="PS50928"/>
    </source>
</evidence>
<dbReference type="Pfam" id="PF00528">
    <property type="entry name" value="BPD_transp_1"/>
    <property type="match status" value="1"/>
</dbReference>